<proteinExistence type="inferred from homology"/>
<keyword evidence="3" id="KW-1185">Reference proteome</keyword>
<gene>
    <name evidence="2" type="ORF">PVAP13_1NG353300</name>
</gene>
<dbReference type="AlphaFoldDB" id="A0A8T0X0Y5"/>
<comment type="caution">
    <text evidence="2">The sequence shown here is derived from an EMBL/GenBank/DDBJ whole genome shotgun (WGS) entry which is preliminary data.</text>
</comment>
<evidence type="ECO:0000313" key="2">
    <source>
        <dbReference type="EMBL" id="KAG2652397.1"/>
    </source>
</evidence>
<dbReference type="EMBL" id="CM029038">
    <property type="protein sequence ID" value="KAG2652397.1"/>
    <property type="molecule type" value="Genomic_DNA"/>
</dbReference>
<dbReference type="InterPro" id="IPR003676">
    <property type="entry name" value="SAUR_fam"/>
</dbReference>
<name>A0A8T0X0Y5_PANVG</name>
<comment type="similarity">
    <text evidence="1">Belongs to the ARG7 family.</text>
</comment>
<protein>
    <submittedName>
        <fullName evidence="2">Uncharacterized protein</fullName>
    </submittedName>
</protein>
<dbReference type="GO" id="GO:0009733">
    <property type="term" value="P:response to auxin"/>
    <property type="evidence" value="ECO:0007669"/>
    <property type="project" value="InterPro"/>
</dbReference>
<dbReference type="Pfam" id="PF02519">
    <property type="entry name" value="Auxin_inducible"/>
    <property type="match status" value="1"/>
</dbReference>
<organism evidence="2 3">
    <name type="scientific">Panicum virgatum</name>
    <name type="common">Blackwell switchgrass</name>
    <dbReference type="NCBI Taxonomy" id="38727"/>
    <lineage>
        <taxon>Eukaryota</taxon>
        <taxon>Viridiplantae</taxon>
        <taxon>Streptophyta</taxon>
        <taxon>Embryophyta</taxon>
        <taxon>Tracheophyta</taxon>
        <taxon>Spermatophyta</taxon>
        <taxon>Magnoliopsida</taxon>
        <taxon>Liliopsida</taxon>
        <taxon>Poales</taxon>
        <taxon>Poaceae</taxon>
        <taxon>PACMAD clade</taxon>
        <taxon>Panicoideae</taxon>
        <taxon>Panicodae</taxon>
        <taxon>Paniceae</taxon>
        <taxon>Panicinae</taxon>
        <taxon>Panicum</taxon>
        <taxon>Panicum sect. Hiantes</taxon>
    </lineage>
</organism>
<dbReference type="PANTHER" id="PTHR31374:SF57">
    <property type="entry name" value="AUXIN-RESPONSIVE PROTEIN SAUR32"/>
    <property type="match status" value="1"/>
</dbReference>
<evidence type="ECO:0000256" key="1">
    <source>
        <dbReference type="ARBA" id="ARBA00006974"/>
    </source>
</evidence>
<accession>A0A8T0X0Y5</accession>
<sequence length="147" mass="15625">MRTAAAQWQRQRQDGARAHLLAGAPSRHDAPPGSGGAAATKGCATFWVEGEGGEAPRRVAVPVARLGHPRMLELLGEAREAYGFEHEGAIAVPCGVDRFMRAVEASASASASAGHGRGRGRGRGHHHHFRLPHIHIARCFRPSHVVA</sequence>
<dbReference type="PANTHER" id="PTHR31374">
    <property type="entry name" value="AUXIN-INDUCED PROTEIN-LIKE-RELATED"/>
    <property type="match status" value="1"/>
</dbReference>
<evidence type="ECO:0000313" key="3">
    <source>
        <dbReference type="Proteomes" id="UP000823388"/>
    </source>
</evidence>
<reference evidence="2" key="1">
    <citation type="submission" date="2020-05" db="EMBL/GenBank/DDBJ databases">
        <title>WGS assembly of Panicum virgatum.</title>
        <authorList>
            <person name="Lovell J.T."/>
            <person name="Jenkins J."/>
            <person name="Shu S."/>
            <person name="Juenger T.E."/>
            <person name="Schmutz J."/>
        </authorList>
    </citation>
    <scope>NUCLEOTIDE SEQUENCE</scope>
    <source>
        <strain evidence="2">AP13</strain>
    </source>
</reference>
<dbReference type="Proteomes" id="UP000823388">
    <property type="component" value="Chromosome 1N"/>
</dbReference>